<comment type="caution">
    <text evidence="7">The sequence shown here is derived from an EMBL/GenBank/DDBJ whole genome shotgun (WGS) entry which is preliminary data.</text>
</comment>
<dbReference type="InterPro" id="IPR006315">
    <property type="entry name" value="OM_autotransptr_brl_dom"/>
</dbReference>
<evidence type="ECO:0000256" key="4">
    <source>
        <dbReference type="PIRSR" id="PIRSR037375-1"/>
    </source>
</evidence>
<feature type="active site" evidence="4">
    <location>
        <position position="274"/>
    </location>
</feature>
<evidence type="ECO:0000256" key="1">
    <source>
        <dbReference type="ARBA" id="ARBA00008668"/>
    </source>
</evidence>
<dbReference type="InterPro" id="IPR036514">
    <property type="entry name" value="SGNH_hydro_sf"/>
</dbReference>
<protein>
    <submittedName>
        <fullName evidence="7">Autotransporter domain-containing protein</fullName>
    </submittedName>
</protein>
<reference evidence="7" key="2">
    <citation type="submission" date="2021-04" db="EMBL/GenBank/DDBJ databases">
        <authorList>
            <person name="Karlyshev A.V."/>
        </authorList>
    </citation>
    <scope>NUCLEOTIDE SEQUENCE</scope>
    <source>
        <strain evidence="7">LMG 29479</strain>
    </source>
</reference>
<reference evidence="8 9" key="1">
    <citation type="journal article" date="2021" name="Microbiol. Resour. Announc.">
        <title>Draft Genome Sequence of Coralloluteibacterium stylophorae LMG 29479T.</title>
        <authorList>
            <person name="Karlyshev A.V."/>
            <person name="Kudryashova E.B."/>
            <person name="Ariskina E.V."/>
            <person name="Conroy A.P."/>
            <person name="Abidueva E.Y."/>
        </authorList>
    </citation>
    <scope>NUCLEOTIDE SEQUENCE [LARGE SCALE GENOMIC DNA]</scope>
    <source>
        <strain evidence="8 9">LMG 29479</strain>
    </source>
</reference>
<evidence type="ECO:0000256" key="5">
    <source>
        <dbReference type="SAM" id="SignalP"/>
    </source>
</evidence>
<dbReference type="PANTHER" id="PTHR45648">
    <property type="entry name" value="GDSL LIPASE/ACYLHYDROLASE FAMILY PROTEIN (AFU_ORTHOLOGUE AFUA_4G14700)"/>
    <property type="match status" value="1"/>
</dbReference>
<dbReference type="SUPFAM" id="SSF103515">
    <property type="entry name" value="Autotransporter"/>
    <property type="match status" value="1"/>
</dbReference>
<keyword evidence="3" id="KW-0378">Hydrolase</keyword>
<sequence>MLRPRSLSAAIAAAVLAAPGLHAQEFDAVVSFGDSLSDVGNIAAVQGLPPGSSFTTNPDPVHAELLAEAFGLSQAPSLAGGSNYAWGGACVTALCLNQVPSVPGQIDAYLAANGGQAQAGALHTVWGGANDVFATLALDPANAVANTQAAAAALGGQVLRLQQAGAEMIVVYNLPDLGATPQFAALNGDGAITQVATFYNASLDGVLAQAGEGIVPIDTFGLIRELAADPARYGLSNVTDAACAPANAVACGPEGSGYPATYPEGAGDTYLFADGVHPSGAAHRMLANVVLATLAAPQQVALAGEAPLRVYDDHSRVLATRFTGAMGGLRAPGTVESFASVAGGRWDLDAGVGNPELDGRSTTLTVGAQMQAGEAVAVGVAASLARVDADFAHGASNESREALLSLYGVWNRGGLWAAGALSGGKADHEIERAIVMGPSIRHDSGDTQGAHRAFEASAGYLFDVGAALRTGPFVSLTWQQVDVDGYREDGTSATALVFDGYERESSVGRLGWELTGAARAGLQGFRPYARVAYARENEDDAARVVAGSKSMNGRFGRDGYRPAEDWWSADVGFSWGWSGTASLFAGYSGRFGDDNEDRDGLNLGVNLAF</sequence>
<dbReference type="PROSITE" id="PS51208">
    <property type="entry name" value="AUTOTRANSPORTER"/>
    <property type="match status" value="1"/>
</dbReference>
<accession>A0A8J7VWS4</accession>
<evidence type="ECO:0000313" key="9">
    <source>
        <dbReference type="Proteomes" id="UP000675747"/>
    </source>
</evidence>
<dbReference type="GO" id="GO:0019867">
    <property type="term" value="C:outer membrane"/>
    <property type="evidence" value="ECO:0007669"/>
    <property type="project" value="InterPro"/>
</dbReference>
<comment type="similarity">
    <text evidence="1">Belongs to the 'GDSL' lipolytic enzyme family.</text>
</comment>
<keyword evidence="2 5" id="KW-0732">Signal</keyword>
<evidence type="ECO:0000313" key="7">
    <source>
        <dbReference type="EMBL" id="MBR0563356.1"/>
    </source>
</evidence>
<dbReference type="Proteomes" id="UP000675747">
    <property type="component" value="Unassembled WGS sequence"/>
</dbReference>
<dbReference type="SUPFAM" id="SSF52266">
    <property type="entry name" value="SGNH hydrolase"/>
    <property type="match status" value="1"/>
</dbReference>
<dbReference type="InterPro" id="IPR005546">
    <property type="entry name" value="Autotransporte_beta"/>
</dbReference>
<dbReference type="Pfam" id="PF00657">
    <property type="entry name" value="Lipase_GDSL"/>
    <property type="match status" value="1"/>
</dbReference>
<feature type="domain" description="Autotransporter" evidence="6">
    <location>
        <begin position="330"/>
        <end position="609"/>
    </location>
</feature>
<dbReference type="AlphaFoldDB" id="A0A8J7VWS4"/>
<dbReference type="InterPro" id="IPR036709">
    <property type="entry name" value="Autotransporte_beta_dom_sf"/>
</dbReference>
<dbReference type="EMBL" id="JAGQFT010000123">
    <property type="protein sequence ID" value="MBR0563356.1"/>
    <property type="molecule type" value="Genomic_DNA"/>
</dbReference>
<feature type="active site" description="Nucleophile" evidence="4">
    <location>
        <position position="35"/>
    </location>
</feature>
<gene>
    <name evidence="8" type="ORF">KB893_006515</name>
    <name evidence="7" type="ORF">KB893_12660</name>
</gene>
<dbReference type="SMART" id="SM00869">
    <property type="entry name" value="Autotransporter"/>
    <property type="match status" value="1"/>
</dbReference>
<dbReference type="Gene3D" id="3.40.50.1110">
    <property type="entry name" value="SGNH hydrolase"/>
    <property type="match status" value="1"/>
</dbReference>
<dbReference type="CDD" id="cd01847">
    <property type="entry name" value="Triacylglycerol_lipase_like"/>
    <property type="match status" value="1"/>
</dbReference>
<name>A0A8J7VWS4_9GAMM</name>
<evidence type="ECO:0000256" key="2">
    <source>
        <dbReference type="ARBA" id="ARBA00022729"/>
    </source>
</evidence>
<dbReference type="EMBL" id="JAGQFT020000003">
    <property type="protein sequence ID" value="MBS7456784.1"/>
    <property type="molecule type" value="Genomic_DNA"/>
</dbReference>
<dbReference type="PANTHER" id="PTHR45648:SF22">
    <property type="entry name" value="GDSL LIPASE_ACYLHYDROLASE FAMILY PROTEIN (AFU_ORTHOLOGUE AFUA_4G14700)"/>
    <property type="match status" value="1"/>
</dbReference>
<dbReference type="NCBIfam" id="TIGR01414">
    <property type="entry name" value="autotrans_barl"/>
    <property type="match status" value="1"/>
</dbReference>
<dbReference type="RefSeq" id="WP_211927269.1">
    <property type="nucleotide sequence ID" value="NZ_JAGQFT020000003.1"/>
</dbReference>
<keyword evidence="9" id="KW-1185">Reference proteome</keyword>
<organism evidence="7">
    <name type="scientific">Coralloluteibacterium stylophorae</name>
    <dbReference type="NCBI Taxonomy" id="1776034"/>
    <lineage>
        <taxon>Bacteria</taxon>
        <taxon>Pseudomonadati</taxon>
        <taxon>Pseudomonadota</taxon>
        <taxon>Gammaproteobacteria</taxon>
        <taxon>Lysobacterales</taxon>
        <taxon>Lysobacteraceae</taxon>
        <taxon>Coralloluteibacterium</taxon>
    </lineage>
</organism>
<dbReference type="GO" id="GO:0016788">
    <property type="term" value="F:hydrolase activity, acting on ester bonds"/>
    <property type="evidence" value="ECO:0007669"/>
    <property type="project" value="InterPro"/>
</dbReference>
<evidence type="ECO:0000313" key="8">
    <source>
        <dbReference type="EMBL" id="MBS7456784.1"/>
    </source>
</evidence>
<dbReference type="InterPro" id="IPR001087">
    <property type="entry name" value="GDSL"/>
</dbReference>
<evidence type="ECO:0000259" key="6">
    <source>
        <dbReference type="PROSITE" id="PS51208"/>
    </source>
</evidence>
<dbReference type="Gene3D" id="2.40.128.130">
    <property type="entry name" value="Autotransporter beta-domain"/>
    <property type="match status" value="1"/>
</dbReference>
<feature type="active site" evidence="4">
    <location>
        <position position="277"/>
    </location>
</feature>
<dbReference type="InterPro" id="IPR017186">
    <property type="entry name" value="Lipase_autotranspt_EstA"/>
</dbReference>
<dbReference type="InterPro" id="IPR051058">
    <property type="entry name" value="GDSL_Est/Lipase"/>
</dbReference>
<dbReference type="Pfam" id="PF03797">
    <property type="entry name" value="Autotransporter"/>
    <property type="match status" value="1"/>
</dbReference>
<proteinExistence type="inferred from homology"/>
<feature type="chain" id="PRO_5042774288" evidence="5">
    <location>
        <begin position="24"/>
        <end position="609"/>
    </location>
</feature>
<feature type="signal peptide" evidence="5">
    <location>
        <begin position="1"/>
        <end position="23"/>
    </location>
</feature>
<evidence type="ECO:0000256" key="3">
    <source>
        <dbReference type="ARBA" id="ARBA00022801"/>
    </source>
</evidence>
<dbReference type="PIRSF" id="PIRSF037375">
    <property type="entry name" value="Autotrns_EstA"/>
    <property type="match status" value="1"/>
</dbReference>